<dbReference type="EMBL" id="CP036272">
    <property type="protein sequence ID" value="QDT59689.1"/>
    <property type="molecule type" value="Genomic_DNA"/>
</dbReference>
<accession>A0A517SU81</accession>
<proteinExistence type="predicted"/>
<dbReference type="AlphaFoldDB" id="A0A517SU81"/>
<dbReference type="Proteomes" id="UP000315003">
    <property type="component" value="Chromosome"/>
</dbReference>
<reference evidence="1 2" key="1">
    <citation type="submission" date="2019-02" db="EMBL/GenBank/DDBJ databases">
        <title>Deep-cultivation of Planctomycetes and their phenomic and genomic characterization uncovers novel biology.</title>
        <authorList>
            <person name="Wiegand S."/>
            <person name="Jogler M."/>
            <person name="Boedeker C."/>
            <person name="Pinto D."/>
            <person name="Vollmers J."/>
            <person name="Rivas-Marin E."/>
            <person name="Kohn T."/>
            <person name="Peeters S.H."/>
            <person name="Heuer A."/>
            <person name="Rast P."/>
            <person name="Oberbeckmann S."/>
            <person name="Bunk B."/>
            <person name="Jeske O."/>
            <person name="Meyerdierks A."/>
            <person name="Storesund J.E."/>
            <person name="Kallscheuer N."/>
            <person name="Luecker S."/>
            <person name="Lage O.M."/>
            <person name="Pohl T."/>
            <person name="Merkel B.J."/>
            <person name="Hornburger P."/>
            <person name="Mueller R.-W."/>
            <person name="Bruemmer F."/>
            <person name="Labrenz M."/>
            <person name="Spormann A.M."/>
            <person name="Op den Camp H."/>
            <person name="Overmann J."/>
            <person name="Amann R."/>
            <person name="Jetten M.S.M."/>
            <person name="Mascher T."/>
            <person name="Medema M.H."/>
            <person name="Devos D.P."/>
            <person name="Kaster A.-K."/>
            <person name="Ovreas L."/>
            <person name="Rohde M."/>
            <person name="Galperin M.Y."/>
            <person name="Jogler C."/>
        </authorList>
    </citation>
    <scope>NUCLEOTIDE SEQUENCE [LARGE SCALE GENOMIC DNA]</scope>
    <source>
        <strain evidence="1 2">SV_7m_r</strain>
    </source>
</reference>
<organism evidence="1 2">
    <name type="scientific">Stieleria bergensis</name>
    <dbReference type="NCBI Taxonomy" id="2528025"/>
    <lineage>
        <taxon>Bacteria</taxon>
        <taxon>Pseudomonadati</taxon>
        <taxon>Planctomycetota</taxon>
        <taxon>Planctomycetia</taxon>
        <taxon>Pirellulales</taxon>
        <taxon>Pirellulaceae</taxon>
        <taxon>Stieleria</taxon>
    </lineage>
</organism>
<gene>
    <name evidence="1" type="ORF">SV7mr_21980</name>
</gene>
<evidence type="ECO:0000313" key="1">
    <source>
        <dbReference type="EMBL" id="QDT59689.1"/>
    </source>
</evidence>
<evidence type="ECO:0000313" key="2">
    <source>
        <dbReference type="Proteomes" id="UP000315003"/>
    </source>
</evidence>
<dbReference type="PROSITE" id="PS51257">
    <property type="entry name" value="PROKAR_LIPOPROTEIN"/>
    <property type="match status" value="1"/>
</dbReference>
<name>A0A517SU81_9BACT</name>
<protein>
    <submittedName>
        <fullName evidence="1">Uncharacterized protein</fullName>
    </submittedName>
</protein>
<sequence length="56" mass="5997">MLRQLFSLTLVGALLTLSIGCGSSKATSTVDKDDQDAIAAYEKSLAEESKSMENEE</sequence>
<keyword evidence="2" id="KW-1185">Reference proteome</keyword>
<dbReference type="RefSeq" id="WP_419188369.1">
    <property type="nucleotide sequence ID" value="NZ_CP036272.1"/>
</dbReference>